<dbReference type="Ensembl" id="ENSMALT00000014334.1">
    <property type="protein sequence ID" value="ENSMALP00000014032.1"/>
    <property type="gene ID" value="ENSMALG00000009877.1"/>
</dbReference>
<name>A0A3Q3JIU7_MONAL</name>
<dbReference type="GO" id="GO:0000062">
    <property type="term" value="F:fatty-acyl-CoA binding"/>
    <property type="evidence" value="ECO:0007669"/>
    <property type="project" value="InterPro"/>
</dbReference>
<dbReference type="InterPro" id="IPR035984">
    <property type="entry name" value="Acyl-CoA-binding_sf"/>
</dbReference>
<dbReference type="Pfam" id="PF00887">
    <property type="entry name" value="ACBP"/>
    <property type="match status" value="1"/>
</dbReference>
<evidence type="ECO:0000256" key="2">
    <source>
        <dbReference type="ARBA" id="ARBA00004555"/>
    </source>
</evidence>
<evidence type="ECO:0000313" key="9">
    <source>
        <dbReference type="Ensembl" id="ENSMALP00000014032.1"/>
    </source>
</evidence>
<evidence type="ECO:0000259" key="8">
    <source>
        <dbReference type="PROSITE" id="PS51228"/>
    </source>
</evidence>
<comment type="subcellular location">
    <subcellularLocation>
        <location evidence="1">Endoplasmic reticulum</location>
    </subcellularLocation>
    <subcellularLocation>
        <location evidence="2">Golgi apparatus</location>
    </subcellularLocation>
</comment>
<evidence type="ECO:0000256" key="1">
    <source>
        <dbReference type="ARBA" id="ARBA00004240"/>
    </source>
</evidence>
<dbReference type="Gene3D" id="1.20.80.10">
    <property type="match status" value="1"/>
</dbReference>
<accession>A0A3Q3JIU7</accession>
<dbReference type="AlphaFoldDB" id="A0A3Q3JIU7"/>
<dbReference type="PROSITE" id="PS51228">
    <property type="entry name" value="ACB_2"/>
    <property type="match status" value="1"/>
</dbReference>
<evidence type="ECO:0000256" key="5">
    <source>
        <dbReference type="ARBA" id="ARBA00023034"/>
    </source>
</evidence>
<organism evidence="9 10">
    <name type="scientific">Monopterus albus</name>
    <name type="common">Swamp eel</name>
    <dbReference type="NCBI Taxonomy" id="43700"/>
    <lineage>
        <taxon>Eukaryota</taxon>
        <taxon>Metazoa</taxon>
        <taxon>Chordata</taxon>
        <taxon>Craniata</taxon>
        <taxon>Vertebrata</taxon>
        <taxon>Euteleostomi</taxon>
        <taxon>Actinopterygii</taxon>
        <taxon>Neopterygii</taxon>
        <taxon>Teleostei</taxon>
        <taxon>Neoteleostei</taxon>
        <taxon>Acanthomorphata</taxon>
        <taxon>Anabantaria</taxon>
        <taxon>Synbranchiformes</taxon>
        <taxon>Synbranchidae</taxon>
        <taxon>Monopterus</taxon>
    </lineage>
</organism>
<dbReference type="GO" id="GO:0006631">
    <property type="term" value="P:fatty acid metabolic process"/>
    <property type="evidence" value="ECO:0007669"/>
    <property type="project" value="TreeGrafter"/>
</dbReference>
<keyword evidence="5" id="KW-0333">Golgi apparatus</keyword>
<keyword evidence="6" id="KW-0446">Lipid-binding</keyword>
<dbReference type="STRING" id="43700.ENSMALP00000014032"/>
<dbReference type="GO" id="GO:0005794">
    <property type="term" value="C:Golgi apparatus"/>
    <property type="evidence" value="ECO:0007669"/>
    <property type="project" value="UniProtKB-SubCell"/>
</dbReference>
<dbReference type="PRINTS" id="PR00689">
    <property type="entry name" value="ACOABINDINGP"/>
</dbReference>
<sequence length="89" mass="10012">EEEAEVSFEKAVEEARVLKQRPGQGEISELYGLYKQATVGDIDIERPGIFDFTGRAKWDAWNAKKGLSKDEAMASYVDLVEKLKAKYGI</sequence>
<evidence type="ECO:0000256" key="3">
    <source>
        <dbReference type="ARBA" id="ARBA00022448"/>
    </source>
</evidence>
<keyword evidence="3" id="KW-0813">Transport</keyword>
<dbReference type="PANTHER" id="PTHR23310">
    <property type="entry name" value="ACYL-COA-BINDING PROTEIN, ACBP"/>
    <property type="match status" value="1"/>
</dbReference>
<proteinExistence type="predicted"/>
<evidence type="ECO:0000313" key="10">
    <source>
        <dbReference type="Proteomes" id="UP000261600"/>
    </source>
</evidence>
<feature type="domain" description="ACB" evidence="8">
    <location>
        <begin position="1"/>
        <end position="89"/>
    </location>
</feature>
<evidence type="ECO:0000256" key="7">
    <source>
        <dbReference type="ARBA" id="ARBA00039735"/>
    </source>
</evidence>
<dbReference type="InterPro" id="IPR014352">
    <property type="entry name" value="FERM/acyl-CoA-bd_prot_sf"/>
</dbReference>
<dbReference type="PANTHER" id="PTHR23310:SF54">
    <property type="entry name" value="ACYL-COA-BINDING PROTEIN"/>
    <property type="match status" value="1"/>
</dbReference>
<protein>
    <recommendedName>
        <fullName evidence="7">Acyl-CoA-binding protein</fullName>
    </recommendedName>
</protein>
<keyword evidence="10" id="KW-1185">Reference proteome</keyword>
<dbReference type="GO" id="GO:0005783">
    <property type="term" value="C:endoplasmic reticulum"/>
    <property type="evidence" value="ECO:0007669"/>
    <property type="project" value="UniProtKB-SubCell"/>
</dbReference>
<keyword evidence="4" id="KW-0256">Endoplasmic reticulum</keyword>
<dbReference type="SUPFAM" id="SSF47027">
    <property type="entry name" value="Acyl-CoA binding protein"/>
    <property type="match status" value="1"/>
</dbReference>
<reference evidence="9" key="1">
    <citation type="submission" date="2025-08" db="UniProtKB">
        <authorList>
            <consortium name="Ensembl"/>
        </authorList>
    </citation>
    <scope>IDENTIFICATION</scope>
</reference>
<evidence type="ECO:0000256" key="6">
    <source>
        <dbReference type="ARBA" id="ARBA00023121"/>
    </source>
</evidence>
<dbReference type="InterPro" id="IPR000582">
    <property type="entry name" value="Acyl-CoA-binding_protein"/>
</dbReference>
<reference evidence="9" key="2">
    <citation type="submission" date="2025-09" db="UniProtKB">
        <authorList>
            <consortium name="Ensembl"/>
        </authorList>
    </citation>
    <scope>IDENTIFICATION</scope>
</reference>
<evidence type="ECO:0000256" key="4">
    <source>
        <dbReference type="ARBA" id="ARBA00022824"/>
    </source>
</evidence>
<dbReference type="Proteomes" id="UP000261600">
    <property type="component" value="Unplaced"/>
</dbReference>